<reference evidence="2 3" key="1">
    <citation type="submission" date="2014-12" db="EMBL/GenBank/DDBJ databases">
        <title>Draft genome sequences of 29 type strains of Enterococci.</title>
        <authorList>
            <person name="Zhong Z."/>
            <person name="Sun Z."/>
            <person name="Liu W."/>
            <person name="Zhang W."/>
            <person name="Zhang H."/>
        </authorList>
    </citation>
    <scope>NUCLEOTIDE SEQUENCE [LARGE SCALE GENOMIC DNA]</scope>
    <source>
        <strain evidence="2 3">DSM 17690</strain>
    </source>
</reference>
<evidence type="ECO:0000259" key="1">
    <source>
        <dbReference type="Pfam" id="PF01610"/>
    </source>
</evidence>
<keyword evidence="3" id="KW-1185">Reference proteome</keyword>
<dbReference type="EMBL" id="JXKD01000037">
    <property type="protein sequence ID" value="OJG08799.1"/>
    <property type="molecule type" value="Genomic_DNA"/>
</dbReference>
<gene>
    <name evidence="2" type="ORF">RU93_GL001603</name>
</gene>
<evidence type="ECO:0000313" key="3">
    <source>
        <dbReference type="Proteomes" id="UP000182149"/>
    </source>
</evidence>
<dbReference type="PANTHER" id="PTHR33498:SF1">
    <property type="entry name" value="TRANSPOSASE FOR INSERTION SEQUENCE ELEMENT IS1557"/>
    <property type="match status" value="1"/>
</dbReference>
<dbReference type="InterPro" id="IPR047951">
    <property type="entry name" value="Transpos_ISL3"/>
</dbReference>
<proteinExistence type="predicted"/>
<feature type="domain" description="Transposase IS204/IS1001/IS1096/IS1165 DDE" evidence="1">
    <location>
        <begin position="160"/>
        <end position="416"/>
    </location>
</feature>
<dbReference type="Proteomes" id="UP000182149">
    <property type="component" value="Unassembled WGS sequence"/>
</dbReference>
<evidence type="ECO:0000313" key="2">
    <source>
        <dbReference type="EMBL" id="OJG08799.1"/>
    </source>
</evidence>
<organism evidence="2 3">
    <name type="scientific">Enterococcus aquimarinus</name>
    <dbReference type="NCBI Taxonomy" id="328396"/>
    <lineage>
        <taxon>Bacteria</taxon>
        <taxon>Bacillati</taxon>
        <taxon>Bacillota</taxon>
        <taxon>Bacilli</taxon>
        <taxon>Lactobacillales</taxon>
        <taxon>Enterococcaceae</taxon>
        <taxon>Enterococcus</taxon>
    </lineage>
</organism>
<protein>
    <submittedName>
        <fullName evidence="2">Transposase</fullName>
    </submittedName>
</protein>
<dbReference type="InterPro" id="IPR002560">
    <property type="entry name" value="Transposase_DDE"/>
</dbReference>
<dbReference type="NCBIfam" id="NF033550">
    <property type="entry name" value="transpos_ISL3"/>
    <property type="match status" value="1"/>
</dbReference>
<dbReference type="AlphaFoldDB" id="A0A1L8QMT0"/>
<dbReference type="Pfam" id="PF01610">
    <property type="entry name" value="DDE_Tnp_ISL3"/>
    <property type="match status" value="1"/>
</dbReference>
<name>A0A1L8QMT0_9ENTE</name>
<comment type="caution">
    <text evidence="2">The sequence shown here is derived from an EMBL/GenBank/DDBJ whole genome shotgun (WGS) entry which is preliminary data.</text>
</comment>
<sequence>MLQIKDKNITFLDVTEEEIKGQLTNVVHATLSPEMRSCPECGCTKMGTNGNHQFVKNGKKVTTIRLAAVHYIPTVMKLAKQRYYCRECHHHWTAQTSLVAPNCFISRHIRLEIARLLKERIAMKLIAELCFVSSNTVIRELHQFKKYLPNKQTLAFPKVLMVDEFRSHAKKEENMSFICADGETGDLVDVLPDRRLDNLVHYFKHSPYAQEVEFLVTDMNAAYYQLIPKVFKNAKLIIDRFHVIKHINTAFNSFRALEAKRLISKGGQSATRGRKIKSNWKRLIKNRQNIDISEYKTWRSFRAPKYPYLTEAMVIDRLLSYSEPLKEAYQVFHNITDAFREKDADLFFDTIRSMSDKLNPEFRHAIQNLENHEVGIRNGLIYPYSNGKIEAKNTHIKTLKRVSYGFRSYDNMRTRIFLTNGLIKIK</sequence>
<dbReference type="PANTHER" id="PTHR33498">
    <property type="entry name" value="TRANSPOSASE FOR INSERTION SEQUENCE ELEMENT IS1557"/>
    <property type="match status" value="1"/>
</dbReference>
<accession>A0A1L8QMT0</accession>